<feature type="region of interest" description="Disordered" evidence="1">
    <location>
        <begin position="334"/>
        <end position="360"/>
    </location>
</feature>
<organism evidence="4 5">
    <name type="scientific">Desulfovibrio legallii</name>
    <dbReference type="NCBI Taxonomy" id="571438"/>
    <lineage>
        <taxon>Bacteria</taxon>
        <taxon>Pseudomonadati</taxon>
        <taxon>Thermodesulfobacteriota</taxon>
        <taxon>Desulfovibrionia</taxon>
        <taxon>Desulfovibrionales</taxon>
        <taxon>Desulfovibrionaceae</taxon>
        <taxon>Desulfovibrio</taxon>
    </lineage>
</organism>
<dbReference type="AlphaFoldDB" id="A0A6H3F9B1"/>
<sequence>MQQIELVPGGCREHAARMAAALARLDDVVVAAHANPDGDAVGSLAAAGHILRALGRRFMLYARPGLPRYLDFFTLPAPLYTSLERPPFAPRAALLLDCGEPERLGPELAALLPRLESVNIDHHLGGKGMGSVDNWVDPDAAATAQLVGYVALAAGLPLTGGLAQGVLLGLVTDTGGFAHGNTSAAVLALTAHLVAEGCDLADMRERMDNTWTLGHLHLWGELMGRAQLLEGGSVAFCPVYLEDFRRHQAFKEDLEGFVEHLRRLRGTRVAVLLREDAPERCKFSLRSFGPVDVRAVAVRLGGGGHRNAAGGTVHLSLPAAQAALLEAIRLEERERSAGAEEGPDVAKNPESGQKSCGSDF</sequence>
<feature type="domain" description="DHHA1" evidence="3">
    <location>
        <begin position="246"/>
        <end position="327"/>
    </location>
</feature>
<dbReference type="InterPro" id="IPR051319">
    <property type="entry name" value="Oligoribo/pAp-PDE_c-di-AMP_PDE"/>
</dbReference>
<evidence type="ECO:0000259" key="3">
    <source>
        <dbReference type="Pfam" id="PF02272"/>
    </source>
</evidence>
<protein>
    <submittedName>
        <fullName evidence="4">Bifunctional oligoribonuclease/PAP phosphatase NrnA</fullName>
    </submittedName>
</protein>
<comment type="caution">
    <text evidence="4">The sequence shown here is derived from an EMBL/GenBank/DDBJ whole genome shotgun (WGS) entry which is preliminary data.</text>
</comment>
<evidence type="ECO:0000313" key="5">
    <source>
        <dbReference type="Proteomes" id="UP000292919"/>
    </source>
</evidence>
<dbReference type="EMBL" id="SIXC01000015">
    <property type="protein sequence ID" value="TBH78460.1"/>
    <property type="molecule type" value="Genomic_DNA"/>
</dbReference>
<dbReference type="InterPro" id="IPR001667">
    <property type="entry name" value="DDH_dom"/>
</dbReference>
<accession>A0A6H3F9B1</accession>
<dbReference type="InterPro" id="IPR003156">
    <property type="entry name" value="DHHA1_dom"/>
</dbReference>
<evidence type="ECO:0000313" key="4">
    <source>
        <dbReference type="EMBL" id="TBH78460.1"/>
    </source>
</evidence>
<dbReference type="RefSeq" id="WP_130958276.1">
    <property type="nucleotide sequence ID" value="NZ_JBHSHA010000017.1"/>
</dbReference>
<dbReference type="Gene3D" id="3.90.1640.10">
    <property type="entry name" value="inorganic pyrophosphatase (n-terminal core)"/>
    <property type="match status" value="1"/>
</dbReference>
<evidence type="ECO:0000259" key="2">
    <source>
        <dbReference type="Pfam" id="PF01368"/>
    </source>
</evidence>
<dbReference type="SUPFAM" id="SSF64182">
    <property type="entry name" value="DHH phosphoesterases"/>
    <property type="match status" value="1"/>
</dbReference>
<dbReference type="Pfam" id="PF02272">
    <property type="entry name" value="DHHA1"/>
    <property type="match status" value="1"/>
</dbReference>
<dbReference type="InterPro" id="IPR038763">
    <property type="entry name" value="DHH_sf"/>
</dbReference>
<feature type="domain" description="DDH" evidence="2">
    <location>
        <begin position="28"/>
        <end position="169"/>
    </location>
</feature>
<gene>
    <name evidence="4" type="ORF">EB812_10580</name>
</gene>
<feature type="compositionally biased region" description="Polar residues" evidence="1">
    <location>
        <begin position="350"/>
        <end position="360"/>
    </location>
</feature>
<dbReference type="Pfam" id="PF01368">
    <property type="entry name" value="DHH"/>
    <property type="match status" value="1"/>
</dbReference>
<dbReference type="GO" id="GO:0003676">
    <property type="term" value="F:nucleic acid binding"/>
    <property type="evidence" value="ECO:0007669"/>
    <property type="project" value="InterPro"/>
</dbReference>
<reference evidence="4 5" key="1">
    <citation type="submission" date="2018-12" db="EMBL/GenBank/DDBJ databases">
        <title>First genome draft of Desulfovibrio legallis sp. nov.</title>
        <authorList>
            <person name="Ben Dhia O."/>
            <person name="Najjari A."/>
            <person name="Ferjani R."/>
            <person name="Fhoula I."/>
            <person name="Fardeau M.-L."/>
            <person name="Boudabbous A."/>
            <person name="Ouzari H.I."/>
        </authorList>
    </citation>
    <scope>NUCLEOTIDE SEQUENCE [LARGE SCALE GENOMIC DNA]</scope>
    <source>
        <strain evidence="4 5">H1T</strain>
    </source>
</reference>
<proteinExistence type="predicted"/>
<keyword evidence="5" id="KW-1185">Reference proteome</keyword>
<dbReference type="PANTHER" id="PTHR47618">
    <property type="entry name" value="BIFUNCTIONAL OLIGORIBONUCLEASE AND PAP PHOSPHATASE NRNA"/>
    <property type="match status" value="1"/>
</dbReference>
<evidence type="ECO:0000256" key="1">
    <source>
        <dbReference type="SAM" id="MobiDB-lite"/>
    </source>
</evidence>
<name>A0A6H3F9B1_9BACT</name>
<dbReference type="Proteomes" id="UP000292919">
    <property type="component" value="Unassembled WGS sequence"/>
</dbReference>
<dbReference type="Gene3D" id="3.10.310.30">
    <property type="match status" value="1"/>
</dbReference>
<dbReference type="PANTHER" id="PTHR47618:SF1">
    <property type="entry name" value="BIFUNCTIONAL OLIGORIBONUCLEASE AND PAP PHOSPHATASE NRNA"/>
    <property type="match status" value="1"/>
</dbReference>